<proteinExistence type="predicted"/>
<accession>A0A853ER34</accession>
<protein>
    <submittedName>
        <fullName evidence="3">Uncharacterized protein</fullName>
    </submittedName>
</protein>
<evidence type="ECO:0000313" key="4">
    <source>
        <dbReference type="Proteomes" id="UP000561011"/>
    </source>
</evidence>
<dbReference type="Proteomes" id="UP000561011">
    <property type="component" value="Unassembled WGS sequence"/>
</dbReference>
<keyword evidence="2" id="KW-0472">Membrane</keyword>
<sequence>MSEPDGRVPRSYVTRPPRDVVPDEPVVPELSPRERRLAQYRSTAATGGGAASLAGPAAPHRLLVAATVLAGAPAALVLGATLSALMTTLTLPLGLPEWWGRGSWNLIVMTFTLGPWLLASCVVAVLLLLVELVRPQPRDGWGRTAPRGRPSVALMVSTLGLVALSPLLAFSGFMLFLASAYVCASSSATCW</sequence>
<reference evidence="3 4" key="1">
    <citation type="submission" date="2020-07" db="EMBL/GenBank/DDBJ databases">
        <title>MOT database genomes.</title>
        <authorList>
            <person name="Joseph S."/>
            <person name="Aduse-Opoku J."/>
            <person name="Hashim A."/>
            <person name="Wade W."/>
            <person name="Curtis M."/>
        </authorList>
    </citation>
    <scope>NUCLEOTIDE SEQUENCE [LARGE SCALE GENOMIC DNA]</scope>
    <source>
        <strain evidence="3 4">DSM 100099</strain>
    </source>
</reference>
<evidence type="ECO:0000256" key="1">
    <source>
        <dbReference type="SAM" id="MobiDB-lite"/>
    </source>
</evidence>
<dbReference type="RefSeq" id="WP_179912798.1">
    <property type="nucleotide sequence ID" value="NZ_JACBYE010000009.1"/>
</dbReference>
<feature type="transmembrane region" description="Helical" evidence="2">
    <location>
        <begin position="106"/>
        <end position="130"/>
    </location>
</feature>
<organism evidence="3 4">
    <name type="scientific">Sanguibacter inulinus</name>
    <dbReference type="NCBI Taxonomy" id="60922"/>
    <lineage>
        <taxon>Bacteria</taxon>
        <taxon>Bacillati</taxon>
        <taxon>Actinomycetota</taxon>
        <taxon>Actinomycetes</taxon>
        <taxon>Micrococcales</taxon>
        <taxon>Sanguibacteraceae</taxon>
        <taxon>Sanguibacter</taxon>
    </lineage>
</organism>
<feature type="transmembrane region" description="Helical" evidence="2">
    <location>
        <begin position="151"/>
        <end position="177"/>
    </location>
</feature>
<keyword evidence="2" id="KW-1133">Transmembrane helix</keyword>
<feature type="transmembrane region" description="Helical" evidence="2">
    <location>
        <begin position="62"/>
        <end position="86"/>
    </location>
</feature>
<evidence type="ECO:0000256" key="2">
    <source>
        <dbReference type="SAM" id="Phobius"/>
    </source>
</evidence>
<comment type="caution">
    <text evidence="3">The sequence shown here is derived from an EMBL/GenBank/DDBJ whole genome shotgun (WGS) entry which is preliminary data.</text>
</comment>
<feature type="region of interest" description="Disordered" evidence="1">
    <location>
        <begin position="1"/>
        <end position="28"/>
    </location>
</feature>
<gene>
    <name evidence="3" type="ORF">HZZ10_05920</name>
</gene>
<keyword evidence="4" id="KW-1185">Reference proteome</keyword>
<evidence type="ECO:0000313" key="3">
    <source>
        <dbReference type="EMBL" id="NYS93065.1"/>
    </source>
</evidence>
<keyword evidence="2" id="KW-0812">Transmembrane</keyword>
<dbReference type="EMBL" id="JACBYE010000009">
    <property type="protein sequence ID" value="NYS93065.1"/>
    <property type="molecule type" value="Genomic_DNA"/>
</dbReference>
<name>A0A853ER34_9MICO</name>
<dbReference type="AlphaFoldDB" id="A0A853ER34"/>